<evidence type="ECO:0000313" key="2">
    <source>
        <dbReference type="EMBL" id="EGW00982.1"/>
    </source>
</evidence>
<gene>
    <name evidence="2" type="ORF">I79_001936</name>
</gene>
<dbReference type="AlphaFoldDB" id="G3GW25"/>
<accession>G3GW25</accession>
<feature type="chain" id="PRO_5003443993" evidence="1">
    <location>
        <begin position="17"/>
        <end position="89"/>
    </location>
</feature>
<dbReference type="InParanoid" id="G3GW25"/>
<name>G3GW25_CRIGR</name>
<feature type="signal peptide" evidence="1">
    <location>
        <begin position="1"/>
        <end position="16"/>
    </location>
</feature>
<reference evidence="3" key="1">
    <citation type="journal article" date="2011" name="Nat. Biotechnol.">
        <title>The genomic sequence of the Chinese hamster ovary (CHO)-K1 cell line.</title>
        <authorList>
            <person name="Xu X."/>
            <person name="Nagarajan H."/>
            <person name="Lewis N.E."/>
            <person name="Pan S."/>
            <person name="Cai Z."/>
            <person name="Liu X."/>
            <person name="Chen W."/>
            <person name="Xie M."/>
            <person name="Wang W."/>
            <person name="Hammond S."/>
            <person name="Andersen M.R."/>
            <person name="Neff N."/>
            <person name="Passarelli B."/>
            <person name="Koh W."/>
            <person name="Fan H.C."/>
            <person name="Wang J."/>
            <person name="Gui Y."/>
            <person name="Lee K.H."/>
            <person name="Betenbaugh M.J."/>
            <person name="Quake S.R."/>
            <person name="Famili I."/>
            <person name="Palsson B.O."/>
            <person name="Wang J."/>
        </authorList>
    </citation>
    <scope>NUCLEOTIDE SEQUENCE [LARGE SCALE GENOMIC DNA]</scope>
    <source>
        <strain evidence="3">CHO K1 cell line</strain>
    </source>
</reference>
<organism evidence="2 3">
    <name type="scientific">Cricetulus griseus</name>
    <name type="common">Chinese hamster</name>
    <name type="synonym">Cricetulus barabensis griseus</name>
    <dbReference type="NCBI Taxonomy" id="10029"/>
    <lineage>
        <taxon>Eukaryota</taxon>
        <taxon>Metazoa</taxon>
        <taxon>Chordata</taxon>
        <taxon>Craniata</taxon>
        <taxon>Vertebrata</taxon>
        <taxon>Euteleostomi</taxon>
        <taxon>Mammalia</taxon>
        <taxon>Eutheria</taxon>
        <taxon>Euarchontoglires</taxon>
        <taxon>Glires</taxon>
        <taxon>Rodentia</taxon>
        <taxon>Myomorpha</taxon>
        <taxon>Muroidea</taxon>
        <taxon>Cricetidae</taxon>
        <taxon>Cricetinae</taxon>
        <taxon>Cricetulus</taxon>
    </lineage>
</organism>
<protein>
    <submittedName>
        <fullName evidence="2">Uncharacterized protein</fullName>
    </submittedName>
</protein>
<proteinExistence type="predicted"/>
<dbReference type="EMBL" id="JH000046">
    <property type="protein sequence ID" value="EGW00982.1"/>
    <property type="molecule type" value="Genomic_DNA"/>
</dbReference>
<keyword evidence="1" id="KW-0732">Signal</keyword>
<evidence type="ECO:0000256" key="1">
    <source>
        <dbReference type="SAM" id="SignalP"/>
    </source>
</evidence>
<evidence type="ECO:0000313" key="3">
    <source>
        <dbReference type="Proteomes" id="UP000001075"/>
    </source>
</evidence>
<dbReference type="Proteomes" id="UP000001075">
    <property type="component" value="Unassembled WGS sequence"/>
</dbReference>
<sequence>MERLLFLATLIWGTLAVLSEPRVSGGQPHPPVIYVTSRESEFWPSNFHGMHFNQQGRQRYFLLFIVLYESHHASLWISVCACKHGILYC</sequence>